<dbReference type="InterPro" id="IPR043170">
    <property type="entry name" value="PTPA_C_lid"/>
</dbReference>
<proteinExistence type="inferred from homology"/>
<dbReference type="PANTHER" id="PTHR10012">
    <property type="entry name" value="SERINE/THREONINE-PROTEIN PHOSPHATASE 2A REGULATORY SUBUNIT B"/>
    <property type="match status" value="1"/>
</dbReference>
<dbReference type="STRING" id="2282107.A0A286UA65"/>
<comment type="caution">
    <text evidence="8">The sequence shown here is derived from an EMBL/GenBank/DDBJ whole genome shotgun (WGS) entry which is preliminary data.</text>
</comment>
<dbReference type="Pfam" id="PF03095">
    <property type="entry name" value="PTPA"/>
    <property type="match status" value="1"/>
</dbReference>
<dbReference type="Proteomes" id="UP000217199">
    <property type="component" value="Unassembled WGS sequence"/>
</dbReference>
<dbReference type="GO" id="GO:0008160">
    <property type="term" value="F:protein tyrosine phosphatase activator activity"/>
    <property type="evidence" value="ECO:0007669"/>
    <property type="project" value="TreeGrafter"/>
</dbReference>
<evidence type="ECO:0000313" key="9">
    <source>
        <dbReference type="Proteomes" id="UP000217199"/>
    </source>
</evidence>
<dbReference type="EMBL" id="NBII01000008">
    <property type="protein sequence ID" value="PAV16473.1"/>
    <property type="molecule type" value="Genomic_DNA"/>
</dbReference>
<reference evidence="8 9" key="1">
    <citation type="journal article" date="2017" name="Mol. Ecol.">
        <title>Comparative and population genomic landscape of Phellinus noxius: A hypervariable fungus causing root rot in trees.</title>
        <authorList>
            <person name="Chung C.L."/>
            <person name="Lee T.J."/>
            <person name="Akiba M."/>
            <person name="Lee H.H."/>
            <person name="Kuo T.H."/>
            <person name="Liu D."/>
            <person name="Ke H.M."/>
            <person name="Yokoi T."/>
            <person name="Roa M.B."/>
            <person name="Lu M.J."/>
            <person name="Chang Y.Y."/>
            <person name="Ann P.J."/>
            <person name="Tsai J.N."/>
            <person name="Chen C.Y."/>
            <person name="Tzean S.S."/>
            <person name="Ota Y."/>
            <person name="Hattori T."/>
            <person name="Sahashi N."/>
            <person name="Liou R.F."/>
            <person name="Kikuchi T."/>
            <person name="Tsai I.J."/>
        </authorList>
    </citation>
    <scope>NUCLEOTIDE SEQUENCE [LARGE SCALE GENOMIC DNA]</scope>
    <source>
        <strain evidence="8 9">FFPRI411160</strain>
    </source>
</reference>
<comment type="subcellular location">
    <subcellularLocation>
        <location evidence="2 7">Cytoplasm</location>
    </subcellularLocation>
</comment>
<accession>A0A286UA65</accession>
<comment type="function">
    <text evidence="7">PPIases accelerate the folding of proteins. It catalyzes the cis-trans isomerization of proline imidic peptide bonds in oligopeptides.</text>
</comment>
<evidence type="ECO:0000256" key="2">
    <source>
        <dbReference type="ARBA" id="ARBA00004496"/>
    </source>
</evidence>
<dbReference type="GO" id="GO:0005737">
    <property type="term" value="C:cytoplasm"/>
    <property type="evidence" value="ECO:0007669"/>
    <property type="project" value="UniProtKB-SubCell"/>
</dbReference>
<gene>
    <name evidence="8" type="ORF">PNOK_0809300</name>
</gene>
<dbReference type="InterPro" id="IPR004327">
    <property type="entry name" value="Phstyr_phstse_ac"/>
</dbReference>
<keyword evidence="5 7" id="KW-0697">Rotamase</keyword>
<dbReference type="Gene3D" id="1.20.120.1150">
    <property type="match status" value="1"/>
</dbReference>
<dbReference type="PIRSF" id="PIRSF016325">
    <property type="entry name" value="Phstyr_phstse_ac"/>
    <property type="match status" value="1"/>
</dbReference>
<comment type="similarity">
    <text evidence="3 7">Belongs to the PTPA-type PPIase family.</text>
</comment>
<comment type="catalytic activity">
    <reaction evidence="1 7">
        <text>[protein]-peptidylproline (omega=180) = [protein]-peptidylproline (omega=0)</text>
        <dbReference type="Rhea" id="RHEA:16237"/>
        <dbReference type="Rhea" id="RHEA-COMP:10747"/>
        <dbReference type="Rhea" id="RHEA-COMP:10748"/>
        <dbReference type="ChEBI" id="CHEBI:83833"/>
        <dbReference type="ChEBI" id="CHEBI:83834"/>
        <dbReference type="EC" id="5.2.1.8"/>
    </reaction>
</comment>
<dbReference type="GO" id="GO:0007052">
    <property type="term" value="P:mitotic spindle organization"/>
    <property type="evidence" value="ECO:0007669"/>
    <property type="project" value="TreeGrafter"/>
</dbReference>
<evidence type="ECO:0000256" key="3">
    <source>
        <dbReference type="ARBA" id="ARBA00011019"/>
    </source>
</evidence>
<evidence type="ECO:0000256" key="1">
    <source>
        <dbReference type="ARBA" id="ARBA00000971"/>
    </source>
</evidence>
<evidence type="ECO:0000313" key="8">
    <source>
        <dbReference type="EMBL" id="PAV16473.1"/>
    </source>
</evidence>
<dbReference type="GO" id="GO:0000159">
    <property type="term" value="C:protein phosphatase type 2A complex"/>
    <property type="evidence" value="ECO:0007669"/>
    <property type="project" value="TreeGrafter"/>
</dbReference>
<keyword evidence="4 7" id="KW-0963">Cytoplasm</keyword>
<organism evidence="8 9">
    <name type="scientific">Pyrrhoderma noxium</name>
    <dbReference type="NCBI Taxonomy" id="2282107"/>
    <lineage>
        <taxon>Eukaryota</taxon>
        <taxon>Fungi</taxon>
        <taxon>Dikarya</taxon>
        <taxon>Basidiomycota</taxon>
        <taxon>Agaricomycotina</taxon>
        <taxon>Agaricomycetes</taxon>
        <taxon>Hymenochaetales</taxon>
        <taxon>Hymenochaetaceae</taxon>
        <taxon>Pyrrhoderma</taxon>
    </lineage>
</organism>
<evidence type="ECO:0000256" key="7">
    <source>
        <dbReference type="RuleBase" id="RU361210"/>
    </source>
</evidence>
<evidence type="ECO:0000256" key="4">
    <source>
        <dbReference type="ARBA" id="ARBA00022490"/>
    </source>
</evidence>
<dbReference type="InterPro" id="IPR037218">
    <property type="entry name" value="PTPA_sf"/>
</dbReference>
<dbReference type="OrthoDB" id="16120at2759"/>
<evidence type="ECO:0000256" key="5">
    <source>
        <dbReference type="ARBA" id="ARBA00023110"/>
    </source>
</evidence>
<dbReference type="EC" id="5.2.1.8" evidence="7"/>
<protein>
    <recommendedName>
        <fullName evidence="7">Serine/threonine-protein phosphatase 2A activator</fullName>
        <ecNumber evidence="7">5.2.1.8</ecNumber>
    </recommendedName>
    <alternativeName>
        <fullName evidence="7">Phosphotyrosyl phosphatase activator</fullName>
    </alternativeName>
</protein>
<evidence type="ECO:0000256" key="6">
    <source>
        <dbReference type="ARBA" id="ARBA00023235"/>
    </source>
</evidence>
<dbReference type="SUPFAM" id="SSF140984">
    <property type="entry name" value="PTPA-like"/>
    <property type="match status" value="1"/>
</dbReference>
<name>A0A286UA65_9AGAM</name>
<dbReference type="InParanoid" id="A0A286UA65"/>
<keyword evidence="9" id="KW-1185">Reference proteome</keyword>
<dbReference type="PANTHER" id="PTHR10012:SF0">
    <property type="entry name" value="SERINE_THREONINE-PROTEIN PHOSPHATASE 2A ACTIVATOR"/>
    <property type="match status" value="1"/>
</dbReference>
<dbReference type="AlphaFoldDB" id="A0A286UA65"/>
<sequence>MDGALPPLPQIELEHVDKLAIPTLKIRYDEDVSRWKSTRGYQNYNLFLRRLSESVVGYDLPQKSDENSTSSKGVSSIINLLDTLDGWIDQVPPLPTPQRFGNLAFRTWGKMLEDNAEALINALLPDSLSKCTRLLKPYLIISFGSFTRMDYGTGHETAFGIFLLCLTLIRFFEPTPSEERSIVLLVITRYMRLCWRLQDVYRLEPAGSHGVWGLDDYCFLGYIFGSAQLRNRTDIPVSAILRPPLPPTNLYFECITRIHKMKQGPFYEHSSQLHAIATGVPNWGKVHSGLIKMYEAEVLGKRVVVQHIPVGGFFEWDLQDNIGPFTTSNSNNRRLLDPTSWSTIGRFVTISDQRRNFDLRLLNLEWSSVRGEPP</sequence>
<dbReference type="GO" id="GO:0005634">
    <property type="term" value="C:nucleus"/>
    <property type="evidence" value="ECO:0007669"/>
    <property type="project" value="TreeGrafter"/>
</dbReference>
<keyword evidence="6 7" id="KW-0413">Isomerase</keyword>
<dbReference type="CDD" id="cd04087">
    <property type="entry name" value="PTPA"/>
    <property type="match status" value="1"/>
</dbReference>
<dbReference type="GO" id="GO:0003755">
    <property type="term" value="F:peptidyl-prolyl cis-trans isomerase activity"/>
    <property type="evidence" value="ECO:0007669"/>
    <property type="project" value="UniProtKB-KW"/>
</dbReference>